<sequence>MCVNGSRSLALSALSLPLPIGVSYPDTQSRDPAPPYGSCHSELTSVNARARTNLHPLATSTYSHHSRQTTSSNLP</sequence>
<feature type="region of interest" description="Disordered" evidence="1">
    <location>
        <begin position="50"/>
        <end position="75"/>
    </location>
</feature>
<protein>
    <submittedName>
        <fullName evidence="3">Putative secreted protein</fullName>
    </submittedName>
</protein>
<evidence type="ECO:0000256" key="1">
    <source>
        <dbReference type="SAM" id="MobiDB-lite"/>
    </source>
</evidence>
<accession>A0A2M4D9V3</accession>
<reference evidence="3" key="1">
    <citation type="submission" date="2018-01" db="EMBL/GenBank/DDBJ databases">
        <title>An insight into the sialome of Amazonian anophelines.</title>
        <authorList>
            <person name="Ribeiro J.M."/>
            <person name="Scarpassa V."/>
            <person name="Calvo E."/>
        </authorList>
    </citation>
    <scope>NUCLEOTIDE SEQUENCE</scope>
</reference>
<dbReference type="EMBL" id="GGFL01010168">
    <property type="protein sequence ID" value="MBW74346.1"/>
    <property type="molecule type" value="Transcribed_RNA"/>
</dbReference>
<evidence type="ECO:0000313" key="3">
    <source>
        <dbReference type="EMBL" id="MBW74346.1"/>
    </source>
</evidence>
<evidence type="ECO:0000256" key="2">
    <source>
        <dbReference type="SAM" id="SignalP"/>
    </source>
</evidence>
<feature type="compositionally biased region" description="Polar residues" evidence="1">
    <location>
        <begin position="58"/>
        <end position="75"/>
    </location>
</feature>
<feature type="signal peptide" evidence="2">
    <location>
        <begin position="1"/>
        <end position="23"/>
    </location>
</feature>
<proteinExistence type="predicted"/>
<keyword evidence="2" id="KW-0732">Signal</keyword>
<feature type="chain" id="PRO_5014617363" evidence="2">
    <location>
        <begin position="24"/>
        <end position="75"/>
    </location>
</feature>
<organism evidence="3">
    <name type="scientific">Anopheles darlingi</name>
    <name type="common">Mosquito</name>
    <dbReference type="NCBI Taxonomy" id="43151"/>
    <lineage>
        <taxon>Eukaryota</taxon>
        <taxon>Metazoa</taxon>
        <taxon>Ecdysozoa</taxon>
        <taxon>Arthropoda</taxon>
        <taxon>Hexapoda</taxon>
        <taxon>Insecta</taxon>
        <taxon>Pterygota</taxon>
        <taxon>Neoptera</taxon>
        <taxon>Endopterygota</taxon>
        <taxon>Diptera</taxon>
        <taxon>Nematocera</taxon>
        <taxon>Culicoidea</taxon>
        <taxon>Culicidae</taxon>
        <taxon>Anophelinae</taxon>
        <taxon>Anopheles</taxon>
    </lineage>
</organism>
<name>A0A2M4D9V3_ANODA</name>
<dbReference type="AlphaFoldDB" id="A0A2M4D9V3"/>